<evidence type="ECO:0000313" key="10">
    <source>
        <dbReference type="Proteomes" id="UP000525298"/>
    </source>
</evidence>
<keyword evidence="10" id="KW-1185">Reference proteome</keyword>
<evidence type="ECO:0000256" key="4">
    <source>
        <dbReference type="ARBA" id="ARBA00023125"/>
    </source>
</evidence>
<evidence type="ECO:0000256" key="6">
    <source>
        <dbReference type="PROSITE-ProRule" id="PRU00169"/>
    </source>
</evidence>
<evidence type="ECO:0000256" key="5">
    <source>
        <dbReference type="ARBA" id="ARBA00023163"/>
    </source>
</evidence>
<feature type="modified residue" description="4-aspartylphosphate" evidence="6">
    <location>
        <position position="59"/>
    </location>
</feature>
<dbReference type="Proteomes" id="UP000525298">
    <property type="component" value="Unassembled WGS sequence"/>
</dbReference>
<dbReference type="PRINTS" id="PR01590">
    <property type="entry name" value="HTHFIS"/>
</dbReference>
<dbReference type="Gene3D" id="3.40.50.300">
    <property type="entry name" value="P-loop containing nucleotide triphosphate hydrolases"/>
    <property type="match status" value="1"/>
</dbReference>
<evidence type="ECO:0000313" key="9">
    <source>
        <dbReference type="EMBL" id="MBA2881854.1"/>
    </source>
</evidence>
<dbReference type="FunFam" id="3.40.50.300:FF:000006">
    <property type="entry name" value="DNA-binding transcriptional regulator NtrC"/>
    <property type="match status" value="1"/>
</dbReference>
<name>A0A7W0HL21_9BACT</name>
<keyword evidence="6" id="KW-0597">Phosphoprotein</keyword>
<dbReference type="InterPro" id="IPR003593">
    <property type="entry name" value="AAA+_ATPase"/>
</dbReference>
<dbReference type="Gene3D" id="1.10.8.60">
    <property type="match status" value="1"/>
</dbReference>
<evidence type="ECO:0000259" key="7">
    <source>
        <dbReference type="PROSITE" id="PS50045"/>
    </source>
</evidence>
<proteinExistence type="predicted"/>
<dbReference type="GO" id="GO:0043565">
    <property type="term" value="F:sequence-specific DNA binding"/>
    <property type="evidence" value="ECO:0007669"/>
    <property type="project" value="InterPro"/>
</dbReference>
<evidence type="ECO:0000256" key="3">
    <source>
        <dbReference type="ARBA" id="ARBA00023015"/>
    </source>
</evidence>
<dbReference type="PANTHER" id="PTHR32071:SF117">
    <property type="entry name" value="PTS-DEPENDENT DIHYDROXYACETONE KINASE OPERON REGULATORY PROTEIN-RELATED"/>
    <property type="match status" value="1"/>
</dbReference>
<dbReference type="Gene3D" id="1.10.10.60">
    <property type="entry name" value="Homeodomain-like"/>
    <property type="match status" value="1"/>
</dbReference>
<reference evidence="9 10" key="1">
    <citation type="submission" date="2020-07" db="EMBL/GenBank/DDBJ databases">
        <title>Genomic Encyclopedia of Type Strains, Phase IV (KMG-IV): sequencing the most valuable type-strain genomes for metagenomic binning, comparative biology and taxonomic classification.</title>
        <authorList>
            <person name="Goeker M."/>
        </authorList>
    </citation>
    <scope>NUCLEOTIDE SEQUENCE [LARGE SCALE GENOMIC DNA]</scope>
    <source>
        <strain evidence="9 10">DSM 17721</strain>
    </source>
</reference>
<organism evidence="9 10">
    <name type="scientific">Desulfosalsimonas propionicica</name>
    <dbReference type="NCBI Taxonomy" id="332175"/>
    <lineage>
        <taxon>Bacteria</taxon>
        <taxon>Pseudomonadati</taxon>
        <taxon>Thermodesulfobacteriota</taxon>
        <taxon>Desulfobacteria</taxon>
        <taxon>Desulfobacterales</taxon>
        <taxon>Desulfosalsimonadaceae</taxon>
        <taxon>Desulfosalsimonas</taxon>
    </lineage>
</organism>
<dbReference type="InterPro" id="IPR001789">
    <property type="entry name" value="Sig_transdc_resp-reg_receiver"/>
</dbReference>
<dbReference type="InterPro" id="IPR025662">
    <property type="entry name" value="Sigma_54_int_dom_ATP-bd_1"/>
</dbReference>
<dbReference type="PROSITE" id="PS00676">
    <property type="entry name" value="SIGMA54_INTERACT_2"/>
    <property type="match status" value="1"/>
</dbReference>
<dbReference type="GO" id="GO:0005524">
    <property type="term" value="F:ATP binding"/>
    <property type="evidence" value="ECO:0007669"/>
    <property type="project" value="UniProtKB-KW"/>
</dbReference>
<dbReference type="PROSITE" id="PS50110">
    <property type="entry name" value="RESPONSE_REGULATORY"/>
    <property type="match status" value="1"/>
</dbReference>
<dbReference type="AlphaFoldDB" id="A0A7W0HL21"/>
<dbReference type="SMART" id="SM00448">
    <property type="entry name" value="REC"/>
    <property type="match status" value="1"/>
</dbReference>
<keyword evidence="1" id="KW-0547">Nucleotide-binding</keyword>
<dbReference type="PANTHER" id="PTHR32071">
    <property type="entry name" value="TRANSCRIPTIONAL REGULATORY PROTEIN"/>
    <property type="match status" value="1"/>
</dbReference>
<gene>
    <name evidence="9" type="ORF">HNR65_002185</name>
</gene>
<dbReference type="GO" id="GO:0000160">
    <property type="term" value="P:phosphorelay signal transduction system"/>
    <property type="evidence" value="ECO:0007669"/>
    <property type="project" value="InterPro"/>
</dbReference>
<accession>A0A7W0HL21</accession>
<dbReference type="InterPro" id="IPR011006">
    <property type="entry name" value="CheY-like_superfamily"/>
</dbReference>
<dbReference type="InterPro" id="IPR025943">
    <property type="entry name" value="Sigma_54_int_dom_ATP-bd_2"/>
</dbReference>
<dbReference type="InterPro" id="IPR002197">
    <property type="entry name" value="HTH_Fis"/>
</dbReference>
<dbReference type="Gene3D" id="3.40.50.2300">
    <property type="match status" value="1"/>
</dbReference>
<evidence type="ECO:0000256" key="2">
    <source>
        <dbReference type="ARBA" id="ARBA00022840"/>
    </source>
</evidence>
<dbReference type="CDD" id="cd00009">
    <property type="entry name" value="AAA"/>
    <property type="match status" value="1"/>
</dbReference>
<protein>
    <submittedName>
        <fullName evidence="9">DNA-binding NtrC family response regulator</fullName>
    </submittedName>
</protein>
<dbReference type="InterPro" id="IPR009057">
    <property type="entry name" value="Homeodomain-like_sf"/>
</dbReference>
<dbReference type="Pfam" id="PF02954">
    <property type="entry name" value="HTH_8"/>
    <property type="match status" value="1"/>
</dbReference>
<dbReference type="Pfam" id="PF25601">
    <property type="entry name" value="AAA_lid_14"/>
    <property type="match status" value="1"/>
</dbReference>
<keyword evidence="5" id="KW-0804">Transcription</keyword>
<feature type="domain" description="Response regulatory" evidence="8">
    <location>
        <begin position="10"/>
        <end position="124"/>
    </location>
</feature>
<dbReference type="InterPro" id="IPR027417">
    <property type="entry name" value="P-loop_NTPase"/>
</dbReference>
<evidence type="ECO:0000259" key="8">
    <source>
        <dbReference type="PROSITE" id="PS50110"/>
    </source>
</evidence>
<dbReference type="RefSeq" id="WP_181551502.1">
    <property type="nucleotide sequence ID" value="NZ_JACDUS010000005.1"/>
</dbReference>
<dbReference type="Pfam" id="PF00158">
    <property type="entry name" value="Sigma54_activat"/>
    <property type="match status" value="1"/>
</dbReference>
<dbReference type="PROSITE" id="PS00675">
    <property type="entry name" value="SIGMA54_INTERACT_1"/>
    <property type="match status" value="1"/>
</dbReference>
<dbReference type="PROSITE" id="PS50045">
    <property type="entry name" value="SIGMA54_INTERACT_4"/>
    <property type="match status" value="1"/>
</dbReference>
<dbReference type="InterPro" id="IPR002078">
    <property type="entry name" value="Sigma_54_int"/>
</dbReference>
<dbReference type="EMBL" id="JACDUS010000005">
    <property type="protein sequence ID" value="MBA2881854.1"/>
    <property type="molecule type" value="Genomic_DNA"/>
</dbReference>
<dbReference type="SUPFAM" id="SSF46689">
    <property type="entry name" value="Homeodomain-like"/>
    <property type="match status" value="1"/>
</dbReference>
<feature type="domain" description="Sigma-54 factor interaction" evidence="7">
    <location>
        <begin position="148"/>
        <end position="377"/>
    </location>
</feature>
<keyword evidence="4 9" id="KW-0238">DNA-binding</keyword>
<dbReference type="SMART" id="SM00382">
    <property type="entry name" value="AAA"/>
    <property type="match status" value="1"/>
</dbReference>
<keyword evidence="3" id="KW-0805">Transcription regulation</keyword>
<keyword evidence="2" id="KW-0067">ATP-binding</keyword>
<dbReference type="InterPro" id="IPR058031">
    <property type="entry name" value="AAA_lid_NorR"/>
</dbReference>
<sequence length="458" mass="50810">MNKARTNSQKILIVEDDEGLAGLLADEITDAGFEAVSVASAEDAEVRLVDWEPDLVVSDLRLPGASGLDLLKKVAALHAPPAFLVITAFGTITQAVEALKAGADDFLTKPLDLEHFMHRLVRILETRRLRQEVDRFRQIFEFENFHGMYGQSRSMRILFDQILQMAPASGPVLIVGESGTGKELVARAVHAESDRKDGPFIAVNCAGIPENLMESEFFGHTPGAFTGAGKSRQGLFEEAHGGTLLLDEIAEMPMGLQAKLLRILQDGSIRPIGSNREKQVDVRILAATHQDLEQEVNNGLFRQDLFYRLETFTLNVPPLRDRAEDIELLAGRMLTRFATQMGKQIHGFSDQALALLQQYPFPGNVREFQNALERAVTFCTNSRIKPEDLPARIRDNANSPDAMADFPIPARGPENRLPTLAEVEKQYIAHVLEKVDGNKKRAADILGVARRTLYRRLG</sequence>
<dbReference type="GO" id="GO:0006355">
    <property type="term" value="P:regulation of DNA-templated transcription"/>
    <property type="evidence" value="ECO:0007669"/>
    <property type="project" value="InterPro"/>
</dbReference>
<dbReference type="SUPFAM" id="SSF52540">
    <property type="entry name" value="P-loop containing nucleoside triphosphate hydrolases"/>
    <property type="match status" value="1"/>
</dbReference>
<dbReference type="SUPFAM" id="SSF52172">
    <property type="entry name" value="CheY-like"/>
    <property type="match status" value="1"/>
</dbReference>
<comment type="caution">
    <text evidence="9">The sequence shown here is derived from an EMBL/GenBank/DDBJ whole genome shotgun (WGS) entry which is preliminary data.</text>
</comment>
<dbReference type="Pfam" id="PF00072">
    <property type="entry name" value="Response_reg"/>
    <property type="match status" value="1"/>
</dbReference>
<evidence type="ECO:0000256" key="1">
    <source>
        <dbReference type="ARBA" id="ARBA00022741"/>
    </source>
</evidence>